<name>A0A928AB56_9STRE</name>
<sequence length="183" mass="20998">MTYQLLSDNFFEELTSLYHKAYAENEKLGIHFKAGTISTFEVSQAIQASPTFIKTVDNRIVSTISVRLPWSENPGPFSLPHLGWIATDPEMQGHGYAKNLITEVIEEYIIKDLKAPAVTLGTALEHPWLIETYKKMGFQYLDEKQLFSDHKTVYLIKIFNRDALSKVKNENLQALLKENKNEF</sequence>
<dbReference type="PROSITE" id="PS51186">
    <property type="entry name" value="GNAT"/>
    <property type="match status" value="1"/>
</dbReference>
<accession>A0A928AB56</accession>
<dbReference type="CDD" id="cd04301">
    <property type="entry name" value="NAT_SF"/>
    <property type="match status" value="1"/>
</dbReference>
<dbReference type="AlphaFoldDB" id="A0A928AB56"/>
<comment type="caution">
    <text evidence="2">The sequence shown here is derived from an EMBL/GenBank/DDBJ whole genome shotgun (WGS) entry which is preliminary data.</text>
</comment>
<gene>
    <name evidence="2" type="ORF">E7156_05065</name>
</gene>
<protein>
    <submittedName>
        <fullName evidence="2">GNAT family N-acetyltransferase</fullName>
    </submittedName>
</protein>
<reference evidence="2" key="1">
    <citation type="submission" date="2019-04" db="EMBL/GenBank/DDBJ databases">
        <title>Evolution of Biomass-Degrading Anaerobic Consortia Revealed by Metagenomics.</title>
        <authorList>
            <person name="Peng X."/>
        </authorList>
    </citation>
    <scope>NUCLEOTIDE SEQUENCE</scope>
    <source>
        <strain evidence="2">SIG195</strain>
    </source>
</reference>
<dbReference type="Pfam" id="PF00583">
    <property type="entry name" value="Acetyltransf_1"/>
    <property type="match status" value="1"/>
</dbReference>
<evidence type="ECO:0000259" key="1">
    <source>
        <dbReference type="PROSITE" id="PS51186"/>
    </source>
</evidence>
<evidence type="ECO:0000313" key="3">
    <source>
        <dbReference type="Proteomes" id="UP000700800"/>
    </source>
</evidence>
<dbReference type="GO" id="GO:0016747">
    <property type="term" value="F:acyltransferase activity, transferring groups other than amino-acyl groups"/>
    <property type="evidence" value="ECO:0007669"/>
    <property type="project" value="InterPro"/>
</dbReference>
<dbReference type="InterPro" id="IPR016181">
    <property type="entry name" value="Acyl_CoA_acyltransferase"/>
</dbReference>
<dbReference type="Proteomes" id="UP000700800">
    <property type="component" value="Unassembled WGS sequence"/>
</dbReference>
<dbReference type="EMBL" id="SVAF01000010">
    <property type="protein sequence ID" value="MBE6164672.1"/>
    <property type="molecule type" value="Genomic_DNA"/>
</dbReference>
<organism evidence="2 3">
    <name type="scientific">Streptococcus gallolyticus</name>
    <dbReference type="NCBI Taxonomy" id="315405"/>
    <lineage>
        <taxon>Bacteria</taxon>
        <taxon>Bacillati</taxon>
        <taxon>Bacillota</taxon>
        <taxon>Bacilli</taxon>
        <taxon>Lactobacillales</taxon>
        <taxon>Streptococcaceae</taxon>
        <taxon>Streptococcus</taxon>
    </lineage>
</organism>
<dbReference type="Gene3D" id="3.40.630.30">
    <property type="match status" value="1"/>
</dbReference>
<dbReference type="SUPFAM" id="SSF55729">
    <property type="entry name" value="Acyl-CoA N-acyltransferases (Nat)"/>
    <property type="match status" value="1"/>
</dbReference>
<evidence type="ECO:0000313" key="2">
    <source>
        <dbReference type="EMBL" id="MBE6164672.1"/>
    </source>
</evidence>
<dbReference type="InterPro" id="IPR000182">
    <property type="entry name" value="GNAT_dom"/>
</dbReference>
<feature type="domain" description="N-acetyltransferase" evidence="1">
    <location>
        <begin position="1"/>
        <end position="160"/>
    </location>
</feature>
<proteinExistence type="predicted"/>